<feature type="domain" description="Saccharopine dehydrogenase NADP binding" evidence="1">
    <location>
        <begin position="4"/>
        <end position="129"/>
    </location>
</feature>
<dbReference type="Pfam" id="PF03435">
    <property type="entry name" value="Sacchrp_dh_NADP"/>
    <property type="match status" value="1"/>
</dbReference>
<dbReference type="InterPro" id="IPR036291">
    <property type="entry name" value="NAD(P)-bd_dom_sf"/>
</dbReference>
<keyword evidence="3" id="KW-1185">Reference proteome</keyword>
<dbReference type="SUPFAM" id="SSF51735">
    <property type="entry name" value="NAD(P)-binding Rossmann-fold domains"/>
    <property type="match status" value="1"/>
</dbReference>
<protein>
    <submittedName>
        <fullName evidence="2">Saccharopine dehydrogenase family protein</fullName>
    </submittedName>
</protein>
<accession>A0ABV5IKD3</accession>
<dbReference type="Proteomes" id="UP001589647">
    <property type="component" value="Unassembled WGS sequence"/>
</dbReference>
<dbReference type="PANTHER" id="PTHR43796">
    <property type="entry name" value="CARBOXYNORSPERMIDINE SYNTHASE"/>
    <property type="match status" value="1"/>
</dbReference>
<evidence type="ECO:0000313" key="2">
    <source>
        <dbReference type="EMBL" id="MFB9204981.1"/>
    </source>
</evidence>
<comment type="caution">
    <text evidence="2">The sequence shown here is derived from an EMBL/GenBank/DDBJ whole genome shotgun (WGS) entry which is preliminary data.</text>
</comment>
<dbReference type="RefSeq" id="WP_189651560.1">
    <property type="nucleotide sequence ID" value="NZ_BMRC01000020.1"/>
</dbReference>
<dbReference type="InterPro" id="IPR005097">
    <property type="entry name" value="Sacchrp_dh_NADP-bd"/>
</dbReference>
<evidence type="ECO:0000313" key="3">
    <source>
        <dbReference type="Proteomes" id="UP001589647"/>
    </source>
</evidence>
<sequence length="392" mass="39923">MRVLALGGAGATGRVAVRVAAGLSGIGEIVVADRDLDAARALAEELKGAPARLSARDVDVADGNSLSAALAEADVVLNTVGPCHRFGPLVLRAAIAARTHYLDVCDDWEPTLEMLGLDAEARAAGVCAVIGMGAGPGVGNLLAVRAAACLDIVIDLYTAWPVDVPGSGAGRTGLSGPDGRPIAALVHWMRHISGTIAEVGGGRLVRRPPLRPVVLELPGGRVGTAYTVGHPGAVTLARGYRVAGESAGLMVVTPGTAAYLDVLRRDIDRGRLTIGTAAAEVTEPTMWRALRAAVRAFGFRGPGSLPAFFAAARGVADGRPATVLAHLTDASPLLRGVAEATGVPAALGLAQLIDEAGRRPGVHPPEAGIDPGRFFADLVGRTGSVKVVVEVV</sequence>
<dbReference type="Gene3D" id="3.40.50.720">
    <property type="entry name" value="NAD(P)-binding Rossmann-like Domain"/>
    <property type="match status" value="1"/>
</dbReference>
<evidence type="ECO:0000259" key="1">
    <source>
        <dbReference type="Pfam" id="PF03435"/>
    </source>
</evidence>
<name>A0ABV5IKD3_9ACTN</name>
<dbReference type="Gene3D" id="3.30.360.10">
    <property type="entry name" value="Dihydrodipicolinate Reductase, domain 2"/>
    <property type="match status" value="1"/>
</dbReference>
<organism evidence="2 3">
    <name type="scientific">Nonomuraea spiralis</name>
    <dbReference type="NCBI Taxonomy" id="46182"/>
    <lineage>
        <taxon>Bacteria</taxon>
        <taxon>Bacillati</taxon>
        <taxon>Actinomycetota</taxon>
        <taxon>Actinomycetes</taxon>
        <taxon>Streptosporangiales</taxon>
        <taxon>Streptosporangiaceae</taxon>
        <taxon>Nonomuraea</taxon>
    </lineage>
</organism>
<proteinExistence type="predicted"/>
<reference evidence="2 3" key="1">
    <citation type="submission" date="2024-09" db="EMBL/GenBank/DDBJ databases">
        <authorList>
            <person name="Sun Q."/>
            <person name="Mori K."/>
        </authorList>
    </citation>
    <scope>NUCLEOTIDE SEQUENCE [LARGE SCALE GENOMIC DNA]</scope>
    <source>
        <strain evidence="2 3">CCM 3426</strain>
    </source>
</reference>
<gene>
    <name evidence="2" type="ORF">ACFFV7_27565</name>
</gene>
<dbReference type="EMBL" id="JBHMEI010000023">
    <property type="protein sequence ID" value="MFB9204981.1"/>
    <property type="molecule type" value="Genomic_DNA"/>
</dbReference>
<dbReference type="PANTHER" id="PTHR43796:SF2">
    <property type="entry name" value="CARBOXYNORSPERMIDINE SYNTHASE"/>
    <property type="match status" value="1"/>
</dbReference>